<dbReference type="Pfam" id="PF03755">
    <property type="entry name" value="YicC-like_N"/>
    <property type="match status" value="1"/>
</dbReference>
<keyword evidence="9" id="KW-1185">Reference proteome</keyword>
<accession>A0ABP9MJ77</accession>
<protein>
    <submittedName>
        <fullName evidence="8">YicC family protein</fullName>
    </submittedName>
</protein>
<feature type="domain" description="Endoribonuclease YicC-like N-terminal" evidence="6">
    <location>
        <begin position="2"/>
        <end position="154"/>
    </location>
</feature>
<dbReference type="Pfam" id="PF08340">
    <property type="entry name" value="YicC-like_C"/>
    <property type="match status" value="1"/>
</dbReference>
<evidence type="ECO:0000256" key="2">
    <source>
        <dbReference type="ARBA" id="ARBA00022722"/>
    </source>
</evidence>
<dbReference type="InterPro" id="IPR005229">
    <property type="entry name" value="YicC/YloC-like"/>
</dbReference>
<dbReference type="EMBL" id="BAABKE010000002">
    <property type="protein sequence ID" value="GAA5097269.1"/>
    <property type="molecule type" value="Genomic_DNA"/>
</dbReference>
<keyword evidence="2" id="KW-0540">Nuclease</keyword>
<gene>
    <name evidence="8" type="ORF">GCM10023338_08560</name>
</gene>
<organism evidence="8 9">
    <name type="scientific">Wohlfahrtiimonas larvae</name>
    <dbReference type="NCBI Taxonomy" id="1157986"/>
    <lineage>
        <taxon>Bacteria</taxon>
        <taxon>Pseudomonadati</taxon>
        <taxon>Pseudomonadota</taxon>
        <taxon>Gammaproteobacteria</taxon>
        <taxon>Cardiobacteriales</taxon>
        <taxon>Ignatzschineriaceae</taxon>
        <taxon>Wohlfahrtiimonas</taxon>
    </lineage>
</organism>
<evidence type="ECO:0000256" key="5">
    <source>
        <dbReference type="ARBA" id="ARBA00035648"/>
    </source>
</evidence>
<dbReference type="Proteomes" id="UP001500631">
    <property type="component" value="Unassembled WGS sequence"/>
</dbReference>
<evidence type="ECO:0000256" key="1">
    <source>
        <dbReference type="ARBA" id="ARBA00001968"/>
    </source>
</evidence>
<feature type="domain" description="Endoribonuclease YicC-like C-terminal" evidence="7">
    <location>
        <begin position="173"/>
        <end position="288"/>
    </location>
</feature>
<name>A0ABP9MJ77_9GAMM</name>
<dbReference type="NCBIfam" id="TIGR00255">
    <property type="entry name" value="YicC/YloC family endoribonuclease"/>
    <property type="match status" value="1"/>
</dbReference>
<proteinExistence type="inferred from homology"/>
<comment type="caution">
    <text evidence="8">The sequence shown here is derived from an EMBL/GenBank/DDBJ whole genome shotgun (WGS) entry which is preliminary data.</text>
</comment>
<dbReference type="PANTHER" id="PTHR30636">
    <property type="entry name" value="UPF0701 PROTEIN YICC"/>
    <property type="match status" value="1"/>
</dbReference>
<sequence length="288" mass="33107">MISSMTGFARESVTTEFGVLSIELRSINHRYLETYFKLPEILRPFEVKLRDLAQNQIKRGKVEIMFRLESTGTANEELVFNDDLARKVIKLYRHANELLGTSNALSPSELMRFPNMLIATTPDPEELEAITLKTFNTALESLIQNRQSEGSRINAVIEDRLNKIEALTKEAQTLRPEAAQRLRDKLTQRLQELQVEVDQQRLEQELVFAIQKLDIDEETDRLSSHVAAMREALQRNDAIGRRLDFLTQEFNREANTLGSKSQDAQLTAIAVELKVLIEQIREQIQNIE</sequence>
<keyword evidence="3" id="KW-0255">Endonuclease</keyword>
<reference evidence="9" key="1">
    <citation type="journal article" date="2019" name="Int. J. Syst. Evol. Microbiol.">
        <title>The Global Catalogue of Microorganisms (GCM) 10K type strain sequencing project: providing services to taxonomists for standard genome sequencing and annotation.</title>
        <authorList>
            <consortium name="The Broad Institute Genomics Platform"/>
            <consortium name="The Broad Institute Genome Sequencing Center for Infectious Disease"/>
            <person name="Wu L."/>
            <person name="Ma J."/>
        </authorList>
    </citation>
    <scope>NUCLEOTIDE SEQUENCE [LARGE SCALE GENOMIC DNA]</scope>
    <source>
        <strain evidence="9">JCM 18424</strain>
    </source>
</reference>
<dbReference type="InterPro" id="IPR013527">
    <property type="entry name" value="YicC-like_N"/>
</dbReference>
<evidence type="ECO:0000313" key="9">
    <source>
        <dbReference type="Proteomes" id="UP001500631"/>
    </source>
</evidence>
<evidence type="ECO:0000256" key="4">
    <source>
        <dbReference type="ARBA" id="ARBA00022801"/>
    </source>
</evidence>
<dbReference type="RefSeq" id="WP_077924954.1">
    <property type="nucleotide sequence ID" value="NZ_BAABKE010000002.1"/>
</dbReference>
<dbReference type="PANTHER" id="PTHR30636:SF3">
    <property type="entry name" value="UPF0701 PROTEIN YICC"/>
    <property type="match status" value="1"/>
</dbReference>
<keyword evidence="4" id="KW-0378">Hydrolase</keyword>
<comment type="similarity">
    <text evidence="5">Belongs to the YicC/YloC family.</text>
</comment>
<evidence type="ECO:0000259" key="6">
    <source>
        <dbReference type="Pfam" id="PF03755"/>
    </source>
</evidence>
<comment type="cofactor">
    <cofactor evidence="1">
        <name>a divalent metal cation</name>
        <dbReference type="ChEBI" id="CHEBI:60240"/>
    </cofactor>
</comment>
<evidence type="ECO:0000313" key="8">
    <source>
        <dbReference type="EMBL" id="GAA5097269.1"/>
    </source>
</evidence>
<dbReference type="InterPro" id="IPR013551">
    <property type="entry name" value="YicC-like_C"/>
</dbReference>
<evidence type="ECO:0000259" key="7">
    <source>
        <dbReference type="Pfam" id="PF08340"/>
    </source>
</evidence>
<evidence type="ECO:0000256" key="3">
    <source>
        <dbReference type="ARBA" id="ARBA00022759"/>
    </source>
</evidence>